<accession>A0A5J4TE09</accession>
<comment type="caution">
    <text evidence="1">The sequence shown here is derived from an EMBL/GenBank/DDBJ whole genome shotgun (WGS) entry which is preliminary data.</text>
</comment>
<dbReference type="EMBL" id="SNRW01034201">
    <property type="protein sequence ID" value="KAA6355695.1"/>
    <property type="molecule type" value="Genomic_DNA"/>
</dbReference>
<protein>
    <submittedName>
        <fullName evidence="1">Uncharacterized protein</fullName>
    </submittedName>
</protein>
<evidence type="ECO:0000313" key="1">
    <source>
        <dbReference type="EMBL" id="KAA6355695.1"/>
    </source>
</evidence>
<dbReference type="AlphaFoldDB" id="A0A5J4TE09"/>
<dbReference type="Proteomes" id="UP000324800">
    <property type="component" value="Unassembled WGS sequence"/>
</dbReference>
<organism evidence="1 2">
    <name type="scientific">Streblomastix strix</name>
    <dbReference type="NCBI Taxonomy" id="222440"/>
    <lineage>
        <taxon>Eukaryota</taxon>
        <taxon>Metamonada</taxon>
        <taxon>Preaxostyla</taxon>
        <taxon>Oxymonadida</taxon>
        <taxon>Streblomastigidae</taxon>
        <taxon>Streblomastix</taxon>
    </lineage>
</organism>
<gene>
    <name evidence="1" type="ORF">EZS28_048778</name>
</gene>
<reference evidence="1 2" key="1">
    <citation type="submission" date="2019-03" db="EMBL/GenBank/DDBJ databases">
        <title>Single cell metagenomics reveals metabolic interactions within the superorganism composed of flagellate Streblomastix strix and complex community of Bacteroidetes bacteria on its surface.</title>
        <authorList>
            <person name="Treitli S.C."/>
            <person name="Kolisko M."/>
            <person name="Husnik F."/>
            <person name="Keeling P."/>
            <person name="Hampl V."/>
        </authorList>
    </citation>
    <scope>NUCLEOTIDE SEQUENCE [LARGE SCALE GENOMIC DNA]</scope>
    <source>
        <strain evidence="1">ST1C</strain>
    </source>
</reference>
<evidence type="ECO:0000313" key="2">
    <source>
        <dbReference type="Proteomes" id="UP000324800"/>
    </source>
</evidence>
<proteinExistence type="predicted"/>
<name>A0A5J4TE09_9EUKA</name>
<sequence>GVLDLNWLNPIFNSFLVLTRNYVSLFLQLLIQDYLQDLKVVWLNKQDIVQNLHLAYHMIPPEKPDIVYLFM</sequence>
<feature type="non-terminal residue" evidence="1">
    <location>
        <position position="1"/>
    </location>
</feature>